<evidence type="ECO:0000313" key="2">
    <source>
        <dbReference type="EMBL" id="KIM89573.1"/>
    </source>
</evidence>
<feature type="compositionally biased region" description="Polar residues" evidence="1">
    <location>
        <begin position="62"/>
        <end position="102"/>
    </location>
</feature>
<dbReference type="EMBL" id="KN832974">
    <property type="protein sequence ID" value="KIM89573.1"/>
    <property type="molecule type" value="Genomic_DNA"/>
</dbReference>
<dbReference type="AlphaFoldDB" id="A0A0C3BSR1"/>
<evidence type="ECO:0000313" key="3">
    <source>
        <dbReference type="Proteomes" id="UP000054166"/>
    </source>
</evidence>
<dbReference type="Proteomes" id="UP000054166">
    <property type="component" value="Unassembled WGS sequence"/>
</dbReference>
<feature type="region of interest" description="Disordered" evidence="1">
    <location>
        <begin position="24"/>
        <end position="102"/>
    </location>
</feature>
<reference evidence="3" key="2">
    <citation type="submission" date="2015-01" db="EMBL/GenBank/DDBJ databases">
        <title>Evolutionary Origins and Diversification of the Mycorrhizal Mutualists.</title>
        <authorList>
            <consortium name="DOE Joint Genome Institute"/>
            <consortium name="Mycorrhizal Genomics Consortium"/>
            <person name="Kohler A."/>
            <person name="Kuo A."/>
            <person name="Nagy L.G."/>
            <person name="Floudas D."/>
            <person name="Copeland A."/>
            <person name="Barry K.W."/>
            <person name="Cichocki N."/>
            <person name="Veneault-Fourrey C."/>
            <person name="LaButti K."/>
            <person name="Lindquist E.A."/>
            <person name="Lipzen A."/>
            <person name="Lundell T."/>
            <person name="Morin E."/>
            <person name="Murat C."/>
            <person name="Riley R."/>
            <person name="Ohm R."/>
            <person name="Sun H."/>
            <person name="Tunlid A."/>
            <person name="Henrissat B."/>
            <person name="Grigoriev I.V."/>
            <person name="Hibbett D.S."/>
            <person name="Martin F."/>
        </authorList>
    </citation>
    <scope>NUCLEOTIDE SEQUENCE [LARGE SCALE GENOMIC DNA]</scope>
    <source>
        <strain evidence="3">F 1598</strain>
    </source>
</reference>
<dbReference type="HOGENOM" id="CLU_2278484_0_0_1"/>
<name>A0A0C3BSR1_PILCF</name>
<proteinExistence type="predicted"/>
<accession>A0A0C3BSR1</accession>
<keyword evidence="3" id="KW-1185">Reference proteome</keyword>
<protein>
    <submittedName>
        <fullName evidence="2">Uncharacterized protein</fullName>
    </submittedName>
</protein>
<gene>
    <name evidence="2" type="ORF">PILCRDRAFT_190979</name>
</gene>
<organism evidence="2 3">
    <name type="scientific">Piloderma croceum (strain F 1598)</name>
    <dbReference type="NCBI Taxonomy" id="765440"/>
    <lineage>
        <taxon>Eukaryota</taxon>
        <taxon>Fungi</taxon>
        <taxon>Dikarya</taxon>
        <taxon>Basidiomycota</taxon>
        <taxon>Agaricomycotina</taxon>
        <taxon>Agaricomycetes</taxon>
        <taxon>Agaricomycetidae</taxon>
        <taxon>Atheliales</taxon>
        <taxon>Atheliaceae</taxon>
        <taxon>Piloderma</taxon>
    </lineage>
</organism>
<dbReference type="InParanoid" id="A0A0C3BSR1"/>
<reference evidence="2 3" key="1">
    <citation type="submission" date="2014-04" db="EMBL/GenBank/DDBJ databases">
        <authorList>
            <consortium name="DOE Joint Genome Institute"/>
            <person name="Kuo A."/>
            <person name="Tarkka M."/>
            <person name="Buscot F."/>
            <person name="Kohler A."/>
            <person name="Nagy L.G."/>
            <person name="Floudas D."/>
            <person name="Copeland A."/>
            <person name="Barry K.W."/>
            <person name="Cichocki N."/>
            <person name="Veneault-Fourrey C."/>
            <person name="LaButti K."/>
            <person name="Lindquist E.A."/>
            <person name="Lipzen A."/>
            <person name="Lundell T."/>
            <person name="Morin E."/>
            <person name="Murat C."/>
            <person name="Sun H."/>
            <person name="Tunlid A."/>
            <person name="Henrissat B."/>
            <person name="Grigoriev I.V."/>
            <person name="Hibbett D.S."/>
            <person name="Martin F."/>
            <person name="Nordberg H.P."/>
            <person name="Cantor M.N."/>
            <person name="Hua S.X."/>
        </authorList>
    </citation>
    <scope>NUCLEOTIDE SEQUENCE [LARGE SCALE GENOMIC DNA]</scope>
    <source>
        <strain evidence="2 3">F 1598</strain>
    </source>
</reference>
<sequence length="102" mass="10297">MASPWAEALVDPSQVDLTGIVDGVMGYSRKDSPTHGLDGGGGESHSRNVSGNSQAPLLLPGVTSSPTPPSLTLVNPSGLHTATPTRSSPLKDVGTSSGDHQP</sequence>
<evidence type="ECO:0000256" key="1">
    <source>
        <dbReference type="SAM" id="MobiDB-lite"/>
    </source>
</evidence>